<name>A0A6A0HCE3_HYAAZ</name>
<reference evidence="2" key="3">
    <citation type="submission" date="2019-06" db="EMBL/GenBank/DDBJ databases">
        <authorList>
            <person name="Poynton C."/>
            <person name="Hasenbein S."/>
            <person name="Benoit J.B."/>
            <person name="Sepulveda M.S."/>
            <person name="Poelchau M.F."/>
            <person name="Murali S.C."/>
            <person name="Chen S."/>
            <person name="Glastad K.M."/>
            <person name="Werren J.H."/>
            <person name="Vineis J.H."/>
            <person name="Bowen J.L."/>
            <person name="Friedrich M."/>
            <person name="Jones J."/>
            <person name="Robertson H.M."/>
            <person name="Feyereisen R."/>
            <person name="Mechler-Hickson A."/>
            <person name="Mathers N."/>
            <person name="Lee C.E."/>
            <person name="Colbourne J.K."/>
            <person name="Biales A."/>
            <person name="Johnston J.S."/>
            <person name="Wellborn G.A."/>
            <person name="Rosendale A.J."/>
            <person name="Cridge A.G."/>
            <person name="Munoz-Torres M.C."/>
            <person name="Bain P.A."/>
            <person name="Manny A.R."/>
            <person name="Major K.M."/>
            <person name="Lambert F.N."/>
            <person name="Vulpe C.D."/>
            <person name="Tuck P."/>
            <person name="Blalock B.J."/>
            <person name="Lin Y.-Y."/>
            <person name="Smith M.E."/>
            <person name="Ochoa-Acuna H."/>
            <person name="Chen M.-J.M."/>
            <person name="Childers C.P."/>
            <person name="Qu J."/>
            <person name="Dugan S."/>
            <person name="Lee S.L."/>
            <person name="Chao H."/>
            <person name="Dinh H."/>
            <person name="Han Y."/>
            <person name="Doddapaneni H."/>
            <person name="Worley K.C."/>
            <person name="Muzny D.M."/>
            <person name="Gibbs R.A."/>
            <person name="Richards S."/>
        </authorList>
    </citation>
    <scope>NUCLEOTIDE SEQUENCE</scope>
    <source>
        <strain evidence="2">HAZT.00-mixed</strain>
        <tissue evidence="2">Whole organism</tissue>
    </source>
</reference>
<gene>
    <name evidence="2" type="ORF">HAZT_HAZT003828</name>
</gene>
<feature type="region of interest" description="Disordered" evidence="1">
    <location>
        <begin position="241"/>
        <end position="282"/>
    </location>
</feature>
<reference evidence="2" key="2">
    <citation type="journal article" date="2018" name="Environ. Sci. Technol.">
        <title>The Toxicogenome of Hyalella azteca: A Model for Sediment Ecotoxicology and Evolutionary Toxicology.</title>
        <authorList>
            <person name="Poynton H.C."/>
            <person name="Hasenbein S."/>
            <person name="Benoit J.B."/>
            <person name="Sepulveda M.S."/>
            <person name="Poelchau M.F."/>
            <person name="Hughes D.S.T."/>
            <person name="Murali S.C."/>
            <person name="Chen S."/>
            <person name="Glastad K.M."/>
            <person name="Goodisman M.A.D."/>
            <person name="Werren J.H."/>
            <person name="Vineis J.H."/>
            <person name="Bowen J.L."/>
            <person name="Friedrich M."/>
            <person name="Jones J."/>
            <person name="Robertson H.M."/>
            <person name="Feyereisen R."/>
            <person name="Mechler-Hickson A."/>
            <person name="Mathers N."/>
            <person name="Lee C.E."/>
            <person name="Colbourne J.K."/>
            <person name="Biales A."/>
            <person name="Johnston J.S."/>
            <person name="Wellborn G.A."/>
            <person name="Rosendale A.J."/>
            <person name="Cridge A.G."/>
            <person name="Munoz-Torres M.C."/>
            <person name="Bain P.A."/>
            <person name="Manny A.R."/>
            <person name="Major K.M."/>
            <person name="Lambert F.N."/>
            <person name="Vulpe C.D."/>
            <person name="Tuck P."/>
            <person name="Blalock B.J."/>
            <person name="Lin Y.Y."/>
            <person name="Smith M.E."/>
            <person name="Ochoa-Acuna H."/>
            <person name="Chen M.M."/>
            <person name="Childers C.P."/>
            <person name="Qu J."/>
            <person name="Dugan S."/>
            <person name="Lee S.L."/>
            <person name="Chao H."/>
            <person name="Dinh H."/>
            <person name="Han Y."/>
            <person name="Doddapaneni H."/>
            <person name="Worley K.C."/>
            <person name="Muzny D.M."/>
            <person name="Gibbs R.A."/>
            <person name="Richards S."/>
        </authorList>
    </citation>
    <scope>NUCLEOTIDE SEQUENCE</scope>
    <source>
        <strain evidence="2">HAZT.00-mixed</strain>
        <tissue evidence="2">Whole organism</tissue>
    </source>
</reference>
<dbReference type="Proteomes" id="UP000711488">
    <property type="component" value="Unassembled WGS sequence"/>
</dbReference>
<proteinExistence type="predicted"/>
<feature type="region of interest" description="Disordered" evidence="1">
    <location>
        <begin position="316"/>
        <end position="365"/>
    </location>
</feature>
<reference evidence="2" key="1">
    <citation type="submission" date="2014-08" db="EMBL/GenBank/DDBJ databases">
        <authorList>
            <person name="Murali S."/>
            <person name="Richards S."/>
            <person name="Bandaranaike D."/>
            <person name="Bellair M."/>
            <person name="Blankenburg K."/>
            <person name="Chao H."/>
            <person name="Dinh H."/>
            <person name="Doddapaneni H."/>
            <person name="Dugan-Rocha S."/>
            <person name="Elkadiri S."/>
            <person name="Gnanaolivu R."/>
            <person name="Hughes D."/>
            <person name="Lee S."/>
            <person name="Li M."/>
            <person name="Ming W."/>
            <person name="Munidasa M."/>
            <person name="Muniz J."/>
            <person name="Nguyen L."/>
            <person name="Osuji N."/>
            <person name="Pu L.-L."/>
            <person name="Puazo M."/>
            <person name="Skinner E."/>
            <person name="Qu C."/>
            <person name="Quiroz J."/>
            <person name="Raj R."/>
            <person name="Weissenberger G."/>
            <person name="Xin Y."/>
            <person name="Zou X."/>
            <person name="Han Y."/>
            <person name="Worley K."/>
            <person name="Muzny D."/>
            <person name="Gibbs R."/>
        </authorList>
    </citation>
    <scope>NUCLEOTIDE SEQUENCE</scope>
    <source>
        <strain evidence="2">HAZT.00-mixed</strain>
        <tissue evidence="2">Whole organism</tissue>
    </source>
</reference>
<feature type="compositionally biased region" description="Low complexity" evidence="1">
    <location>
        <begin position="323"/>
        <end position="343"/>
    </location>
</feature>
<organism evidence="2">
    <name type="scientific">Hyalella azteca</name>
    <name type="common">Amphipod</name>
    <dbReference type="NCBI Taxonomy" id="294128"/>
    <lineage>
        <taxon>Eukaryota</taxon>
        <taxon>Metazoa</taxon>
        <taxon>Ecdysozoa</taxon>
        <taxon>Arthropoda</taxon>
        <taxon>Crustacea</taxon>
        <taxon>Multicrustacea</taxon>
        <taxon>Malacostraca</taxon>
        <taxon>Eumalacostraca</taxon>
        <taxon>Peracarida</taxon>
        <taxon>Amphipoda</taxon>
        <taxon>Senticaudata</taxon>
        <taxon>Talitrida</taxon>
        <taxon>Talitroidea</taxon>
        <taxon>Hyalellidae</taxon>
        <taxon>Hyalella</taxon>
    </lineage>
</organism>
<feature type="compositionally biased region" description="Low complexity" evidence="1">
    <location>
        <begin position="262"/>
        <end position="271"/>
    </location>
</feature>
<dbReference type="AlphaFoldDB" id="A0A6A0HCE3"/>
<sequence>MIELPCDGGGGGVTVKKEKVDETEINLLAAEMAEKNRQKMLSQATQIAQQNQASQQALQRAGGQQMITYYFNRDKEKNGEVEEDSFLPKKVEEKKKGVIDEDSQRETQFEDWWPQKTAEPMRVVTQGAHAGSNSKGLGSWTQRPATQPPAAPAPTSAASVSGWASMVNNIGSLNGMNGINGMNNMAAVAAAYGNNPSMQSLLASLSSEQARRLGVNLPGLSPHNNLTAAVAAAAAHQQHAVATAARTLRSHSTSTTQANRHSTTMSSSSSSNKQATAHQQQQQQLVNNLNQLGYSNYLSQQQSAMDSLLSSTQRNAYGGVSGVHGSKSSSNGSSSSNNNNSSKAPPPLIPVNGSTGGGGGHKGTPRTVVTGVDKHKLVDVPAYRPDHSRRELPYIVRKMVVGTRQVLCINHVAYNFGATSMVALQDLINEFFPTATLASCIEVFTNVLSIVVYKANW</sequence>
<comment type="caution">
    <text evidence="2">The sequence shown here is derived from an EMBL/GenBank/DDBJ whole genome shotgun (WGS) entry which is preliminary data.</text>
</comment>
<feature type="compositionally biased region" description="Polar residues" evidence="1">
    <location>
        <begin position="250"/>
        <end position="261"/>
    </location>
</feature>
<dbReference type="OrthoDB" id="6497308at2759"/>
<evidence type="ECO:0000256" key="1">
    <source>
        <dbReference type="SAM" id="MobiDB-lite"/>
    </source>
</evidence>
<protein>
    <submittedName>
        <fullName evidence="2">Uncharacterized protein</fullName>
    </submittedName>
</protein>
<feature type="region of interest" description="Disordered" evidence="1">
    <location>
        <begin position="128"/>
        <end position="157"/>
    </location>
</feature>
<dbReference type="EMBL" id="JQDR03001623">
    <property type="protein sequence ID" value="KAA0203460.1"/>
    <property type="molecule type" value="Genomic_DNA"/>
</dbReference>
<evidence type="ECO:0000313" key="2">
    <source>
        <dbReference type="EMBL" id="KAA0203460.1"/>
    </source>
</evidence>
<feature type="compositionally biased region" description="Polar residues" evidence="1">
    <location>
        <begin position="131"/>
        <end position="143"/>
    </location>
</feature>
<accession>A0A6A0HCE3</accession>